<evidence type="ECO:0000256" key="2">
    <source>
        <dbReference type="SAM" id="Phobius"/>
    </source>
</evidence>
<dbReference type="EMBL" id="JBHTBX010000001">
    <property type="protein sequence ID" value="MFC7433041.1"/>
    <property type="molecule type" value="Genomic_DNA"/>
</dbReference>
<accession>A0ABW2R596</accession>
<evidence type="ECO:0000313" key="3">
    <source>
        <dbReference type="EMBL" id="MFC7433041.1"/>
    </source>
</evidence>
<name>A0ABW2R596_9BURK</name>
<keyword evidence="4" id="KW-1185">Reference proteome</keyword>
<keyword evidence="2" id="KW-0472">Membrane</keyword>
<sequence>MYLVVIGWLYVVLMMSVAEASNTTGTLLGAIVTFFLYGLMPVALVVYLMRTPQRRKAIKAREAAELAALQSANAVPGESLTTPDAGSHAPGAAEPGSVPPVRKEP</sequence>
<keyword evidence="2" id="KW-0812">Transmembrane</keyword>
<gene>
    <name evidence="3" type="ORF">ACFQNJ_00765</name>
</gene>
<keyword evidence="2" id="KW-1133">Transmembrane helix</keyword>
<dbReference type="Proteomes" id="UP001596495">
    <property type="component" value="Unassembled WGS sequence"/>
</dbReference>
<feature type="transmembrane region" description="Helical" evidence="2">
    <location>
        <begin position="30"/>
        <end position="49"/>
    </location>
</feature>
<evidence type="ECO:0008006" key="5">
    <source>
        <dbReference type="Google" id="ProtNLM"/>
    </source>
</evidence>
<proteinExistence type="predicted"/>
<reference evidence="4" key="1">
    <citation type="journal article" date="2019" name="Int. J. Syst. Evol. Microbiol.">
        <title>The Global Catalogue of Microorganisms (GCM) 10K type strain sequencing project: providing services to taxonomists for standard genome sequencing and annotation.</title>
        <authorList>
            <consortium name="The Broad Institute Genomics Platform"/>
            <consortium name="The Broad Institute Genome Sequencing Center for Infectious Disease"/>
            <person name="Wu L."/>
            <person name="Ma J."/>
        </authorList>
    </citation>
    <scope>NUCLEOTIDE SEQUENCE [LARGE SCALE GENOMIC DNA]</scope>
    <source>
        <strain evidence="4">CCUG 54518</strain>
    </source>
</reference>
<feature type="region of interest" description="Disordered" evidence="1">
    <location>
        <begin position="75"/>
        <end position="105"/>
    </location>
</feature>
<evidence type="ECO:0000256" key="1">
    <source>
        <dbReference type="SAM" id="MobiDB-lite"/>
    </source>
</evidence>
<protein>
    <recommendedName>
        <fullName evidence="5">Transmembrane protein</fullName>
    </recommendedName>
</protein>
<dbReference type="RefSeq" id="WP_374639200.1">
    <property type="nucleotide sequence ID" value="NZ_JBHTBX010000001.1"/>
</dbReference>
<organism evidence="3 4">
    <name type="scientific">Hydrogenophaga bisanensis</name>
    <dbReference type="NCBI Taxonomy" id="439611"/>
    <lineage>
        <taxon>Bacteria</taxon>
        <taxon>Pseudomonadati</taxon>
        <taxon>Pseudomonadota</taxon>
        <taxon>Betaproteobacteria</taxon>
        <taxon>Burkholderiales</taxon>
        <taxon>Comamonadaceae</taxon>
        <taxon>Hydrogenophaga</taxon>
    </lineage>
</organism>
<evidence type="ECO:0000313" key="4">
    <source>
        <dbReference type="Proteomes" id="UP001596495"/>
    </source>
</evidence>
<comment type="caution">
    <text evidence="3">The sequence shown here is derived from an EMBL/GenBank/DDBJ whole genome shotgun (WGS) entry which is preliminary data.</text>
</comment>